<dbReference type="Gene3D" id="1.20.58.760">
    <property type="entry name" value="Peptidase M41"/>
    <property type="match status" value="1"/>
</dbReference>
<dbReference type="InterPro" id="IPR041569">
    <property type="entry name" value="AAA_lid_3"/>
</dbReference>
<evidence type="ECO:0000256" key="8">
    <source>
        <dbReference type="ARBA" id="ARBA00022741"/>
    </source>
</evidence>
<accession>E4WQF0</accession>
<dbReference type="InterPro" id="IPR003593">
    <property type="entry name" value="AAA+_ATPase"/>
</dbReference>
<dbReference type="FunFam" id="1.10.8.60:FF:000019">
    <property type="entry name" value="AFG3-like AAA ATPase 2"/>
    <property type="match status" value="1"/>
</dbReference>
<dbReference type="SMART" id="SM00382">
    <property type="entry name" value="AAA"/>
    <property type="match status" value="1"/>
</dbReference>
<evidence type="ECO:0000256" key="13">
    <source>
        <dbReference type="ARBA" id="ARBA00022989"/>
    </source>
</evidence>
<protein>
    <recommendedName>
        <fullName evidence="19">AAA+ ATPase domain-containing protein</fullName>
    </recommendedName>
</protein>
<keyword evidence="22" id="KW-1185">Reference proteome</keyword>
<evidence type="ECO:0000313" key="21">
    <source>
        <dbReference type="EMBL" id="CBY34867.1"/>
    </source>
</evidence>
<evidence type="ECO:0000256" key="6">
    <source>
        <dbReference type="ARBA" id="ARBA00022692"/>
    </source>
</evidence>
<evidence type="ECO:0000256" key="15">
    <source>
        <dbReference type="ARBA" id="ARBA00023136"/>
    </source>
</evidence>
<sequence>MQRLICSRTFLLARRVSLRPVNFQQCRQLTVTSHLDRRVRKTRRSASEKEENEAEPEDHLEAFEKYRKVLKEKKNIRSKEEKAKANVAKEEVEKKNKTLNMAVNILLGIILLIGLDSLYRYIDLSSQMRMQEDMENLDRIPMDRFFSHYLARGDVEDMAIRFDGTEQKEIVVTLQNGQKFLMNVNYNTFHTELGKFENDYNIHPSERVAGRNLRTLTQGSTFKSIENFGDYKANIQGQLLGSVFSMVITAYYLVMGGGTVRGLRQRLMQMGQMVMRQMETNNPNAKKNAMTPVMKTNVKLSDVAGMKGEKQEIEEFVQYLKNPDRFTSLGARMPKGVLLTGPPGTGKTMLAKAVANDCNVPFYYKSSSEFVQSLAGKGAKDIREMFSIARKNQPCIVFIDELDAIGKAQGMSAGGGAAEKDNTLNQLLVEMDGMTGSDNDTIVLMAATNNPTSLDEALVRPGRFDRKIQCDLPATDGRRDIFMVHLKTIKTEKPPKVYAEMLAKLTPGFSGAQIANVVNEAALLAAREQSDLIKSSHFEAAIDRIMSGTRKDNNTMKAETKTILAALEAGKCVVSWLSETQDPVLKASIVPRSHSNVGYTQYQTKERFLQSEEYLKERLGVLLAPKIAQKVLFGRISTQIDNDKDSTNASDLATKMVTSFGFSPTVGQVNFTQENMYSDATKRQIDIERQNIMNSAIATAEEILIKNKEKLQEVVNLLIREEVLHASDLEKILGPKRQRSHEISVEEDV</sequence>
<evidence type="ECO:0000256" key="2">
    <source>
        <dbReference type="ARBA" id="ARBA00004141"/>
    </source>
</evidence>
<gene>
    <name evidence="20" type="ORF">GSOID_T00000899001</name>
    <name evidence="21" type="ORF">GSOID_T00024905001</name>
</gene>
<evidence type="ECO:0000313" key="22">
    <source>
        <dbReference type="Proteomes" id="UP000001307"/>
    </source>
</evidence>
<dbReference type="GO" id="GO:0046872">
    <property type="term" value="F:metal ion binding"/>
    <property type="evidence" value="ECO:0007669"/>
    <property type="project" value="UniProtKB-KW"/>
</dbReference>
<dbReference type="SUPFAM" id="SSF140990">
    <property type="entry name" value="FtsH protease domain-like"/>
    <property type="match status" value="1"/>
</dbReference>
<comment type="cofactor">
    <cofactor evidence="1">
        <name>Zn(2+)</name>
        <dbReference type="ChEBI" id="CHEBI:29105"/>
    </cofactor>
</comment>
<dbReference type="GO" id="GO:0004222">
    <property type="term" value="F:metalloendopeptidase activity"/>
    <property type="evidence" value="ECO:0007669"/>
    <property type="project" value="InterPro"/>
</dbReference>
<dbReference type="InterPro" id="IPR037219">
    <property type="entry name" value="Peptidase_M41-like"/>
</dbReference>
<dbReference type="EMBL" id="FN654553">
    <property type="protein sequence ID" value="CBY34867.1"/>
    <property type="molecule type" value="Genomic_DNA"/>
</dbReference>
<dbReference type="Proteomes" id="UP000001307">
    <property type="component" value="Unassembled WGS sequence"/>
</dbReference>
<feature type="domain" description="AAA+ ATPase" evidence="19">
    <location>
        <begin position="333"/>
        <end position="474"/>
    </location>
</feature>
<dbReference type="GO" id="GO:0005524">
    <property type="term" value="F:ATP binding"/>
    <property type="evidence" value="ECO:0007669"/>
    <property type="project" value="UniProtKB-KW"/>
</dbReference>
<dbReference type="GO" id="GO:0004176">
    <property type="term" value="F:ATP-dependent peptidase activity"/>
    <property type="evidence" value="ECO:0007669"/>
    <property type="project" value="InterPro"/>
</dbReference>
<feature type="region of interest" description="Disordered" evidence="17">
    <location>
        <begin position="37"/>
        <end position="58"/>
    </location>
</feature>
<dbReference type="InterPro" id="IPR050928">
    <property type="entry name" value="ATP-dep_Zn_Metalloprotease"/>
</dbReference>
<keyword evidence="10" id="KW-0862">Zinc</keyword>
<keyword evidence="9" id="KW-0378">Hydrolase</keyword>
<evidence type="ECO:0000256" key="3">
    <source>
        <dbReference type="ARBA" id="ARBA00010044"/>
    </source>
</evidence>
<keyword evidence="11" id="KW-0067">ATP-binding</keyword>
<dbReference type="Gene3D" id="1.10.8.60">
    <property type="match status" value="1"/>
</dbReference>
<keyword evidence="7" id="KW-0479">Metal-binding</keyword>
<evidence type="ECO:0000256" key="4">
    <source>
        <dbReference type="ARBA" id="ARBA00010550"/>
    </source>
</evidence>
<evidence type="ECO:0000256" key="9">
    <source>
        <dbReference type="ARBA" id="ARBA00022801"/>
    </source>
</evidence>
<dbReference type="OrthoDB" id="1413014at2759"/>
<evidence type="ECO:0000256" key="17">
    <source>
        <dbReference type="SAM" id="MobiDB-lite"/>
    </source>
</evidence>
<dbReference type="InterPro" id="IPR003960">
    <property type="entry name" value="ATPase_AAA_CS"/>
</dbReference>
<evidence type="ECO:0000256" key="1">
    <source>
        <dbReference type="ARBA" id="ARBA00001947"/>
    </source>
</evidence>
<dbReference type="InterPro" id="IPR000642">
    <property type="entry name" value="Peptidase_M41"/>
</dbReference>
<dbReference type="InParanoid" id="E4WQF0"/>
<name>E4WQF0_OIKDI</name>
<proteinExistence type="inferred from homology"/>
<dbReference type="PROSITE" id="PS00674">
    <property type="entry name" value="AAA"/>
    <property type="match status" value="1"/>
</dbReference>
<dbReference type="InterPro" id="IPR003959">
    <property type="entry name" value="ATPase_AAA_core"/>
</dbReference>
<evidence type="ECO:0000256" key="12">
    <source>
        <dbReference type="ARBA" id="ARBA00022946"/>
    </source>
</evidence>
<comment type="similarity">
    <text evidence="4">In the N-terminal section; belongs to the AAA ATPase family.</text>
</comment>
<evidence type="ECO:0000256" key="10">
    <source>
        <dbReference type="ARBA" id="ARBA00022833"/>
    </source>
</evidence>
<feature type="transmembrane region" description="Helical" evidence="18">
    <location>
        <begin position="101"/>
        <end position="122"/>
    </location>
</feature>
<evidence type="ECO:0000256" key="18">
    <source>
        <dbReference type="SAM" id="Phobius"/>
    </source>
</evidence>
<evidence type="ECO:0000256" key="11">
    <source>
        <dbReference type="ARBA" id="ARBA00022840"/>
    </source>
</evidence>
<evidence type="ECO:0000259" key="19">
    <source>
        <dbReference type="SMART" id="SM00382"/>
    </source>
</evidence>
<dbReference type="GO" id="GO:0034982">
    <property type="term" value="P:mitochondrial protein processing"/>
    <property type="evidence" value="ECO:0007669"/>
    <property type="project" value="TreeGrafter"/>
</dbReference>
<reference evidence="20" key="1">
    <citation type="journal article" date="2010" name="Science">
        <title>Plasticity of animal genome architecture unmasked by rapid evolution of a pelagic tunicate.</title>
        <authorList>
            <person name="Denoeud F."/>
            <person name="Henriet S."/>
            <person name="Mungpakdee S."/>
            <person name="Aury J.M."/>
            <person name="Da Silva C."/>
            <person name="Brinkmann H."/>
            <person name="Mikhaleva J."/>
            <person name="Olsen L.C."/>
            <person name="Jubin C."/>
            <person name="Canestro C."/>
            <person name="Bouquet J.M."/>
            <person name="Danks G."/>
            <person name="Poulain J."/>
            <person name="Campsteijn C."/>
            <person name="Adamski M."/>
            <person name="Cross I."/>
            <person name="Yadetie F."/>
            <person name="Muffato M."/>
            <person name="Louis A."/>
            <person name="Butcher S."/>
            <person name="Tsagkogeorga G."/>
            <person name="Konrad A."/>
            <person name="Singh S."/>
            <person name="Jensen M.F."/>
            <person name="Cong E.H."/>
            <person name="Eikeseth-Otteraa H."/>
            <person name="Noel B."/>
            <person name="Anthouard V."/>
            <person name="Porcel B.M."/>
            <person name="Kachouri-Lafond R."/>
            <person name="Nishino A."/>
            <person name="Ugolini M."/>
            <person name="Chourrout P."/>
            <person name="Nishida H."/>
            <person name="Aasland R."/>
            <person name="Huzurbazar S."/>
            <person name="Westhof E."/>
            <person name="Delsuc F."/>
            <person name="Lehrach H."/>
            <person name="Reinhardt R."/>
            <person name="Weissenbach J."/>
            <person name="Roy S.W."/>
            <person name="Artiguenave F."/>
            <person name="Postlethwait J.H."/>
            <person name="Manak J.R."/>
            <person name="Thompson E.M."/>
            <person name="Jaillon O."/>
            <person name="Du Pasquier L."/>
            <person name="Boudinot P."/>
            <person name="Liberles D.A."/>
            <person name="Volff J.N."/>
            <person name="Philippe H."/>
            <person name="Lenhard B."/>
            <person name="Roest Crollius H."/>
            <person name="Wincker P."/>
            <person name="Chourrout D."/>
        </authorList>
    </citation>
    <scope>NUCLEOTIDE SEQUENCE [LARGE SCALE GENOMIC DNA]</scope>
</reference>
<dbReference type="Pfam" id="PF17862">
    <property type="entry name" value="AAA_lid_3"/>
    <property type="match status" value="1"/>
</dbReference>
<keyword evidence="14" id="KW-0482">Metalloprotease</keyword>
<keyword evidence="13 18" id="KW-1133">Transmembrane helix</keyword>
<evidence type="ECO:0000256" key="5">
    <source>
        <dbReference type="ARBA" id="ARBA00022670"/>
    </source>
</evidence>
<dbReference type="Proteomes" id="UP000011014">
    <property type="component" value="Unassembled WGS sequence"/>
</dbReference>
<dbReference type="Pfam" id="PF00004">
    <property type="entry name" value="AAA"/>
    <property type="match status" value="1"/>
</dbReference>
<keyword evidence="16" id="KW-0175">Coiled coil</keyword>
<dbReference type="PANTHER" id="PTHR43655:SF2">
    <property type="entry name" value="AFG3 LIKE MATRIX AAA PEPTIDASE SUBUNIT 2, ISOFORM A"/>
    <property type="match status" value="1"/>
</dbReference>
<dbReference type="PANTHER" id="PTHR43655">
    <property type="entry name" value="ATP-DEPENDENT PROTEASE"/>
    <property type="match status" value="1"/>
</dbReference>
<dbReference type="GO" id="GO:0016887">
    <property type="term" value="F:ATP hydrolysis activity"/>
    <property type="evidence" value="ECO:0007669"/>
    <property type="project" value="InterPro"/>
</dbReference>
<evidence type="ECO:0000256" key="7">
    <source>
        <dbReference type="ARBA" id="ARBA00022723"/>
    </source>
</evidence>
<dbReference type="EMBL" id="FN653015">
    <property type="protein sequence ID" value="CBY20891.1"/>
    <property type="molecule type" value="Genomic_DNA"/>
</dbReference>
<organism evidence="20">
    <name type="scientific">Oikopleura dioica</name>
    <name type="common">Tunicate</name>
    <dbReference type="NCBI Taxonomy" id="34765"/>
    <lineage>
        <taxon>Eukaryota</taxon>
        <taxon>Metazoa</taxon>
        <taxon>Chordata</taxon>
        <taxon>Tunicata</taxon>
        <taxon>Appendicularia</taxon>
        <taxon>Copelata</taxon>
        <taxon>Oikopleuridae</taxon>
        <taxon>Oikopleura</taxon>
    </lineage>
</organism>
<dbReference type="GO" id="GO:0005745">
    <property type="term" value="C:m-AAA complex"/>
    <property type="evidence" value="ECO:0007669"/>
    <property type="project" value="TreeGrafter"/>
</dbReference>
<keyword evidence="5" id="KW-0645">Protease</keyword>
<keyword evidence="12" id="KW-0809">Transit peptide</keyword>
<dbReference type="AlphaFoldDB" id="E4WQF0"/>
<dbReference type="InterPro" id="IPR027417">
    <property type="entry name" value="P-loop_NTPase"/>
</dbReference>
<dbReference type="FunFam" id="3.40.50.300:FF:000277">
    <property type="entry name" value="ATP-dependent zinc metalloprotease FtsH"/>
    <property type="match status" value="1"/>
</dbReference>
<dbReference type="Gene3D" id="3.40.50.300">
    <property type="entry name" value="P-loop containing nucleotide triphosphate hydrolases"/>
    <property type="match status" value="1"/>
</dbReference>
<keyword evidence="8" id="KW-0547">Nucleotide-binding</keyword>
<keyword evidence="15 18" id="KW-0472">Membrane</keyword>
<dbReference type="Pfam" id="PF01434">
    <property type="entry name" value="Peptidase_M41"/>
    <property type="match status" value="1"/>
</dbReference>
<comment type="similarity">
    <text evidence="3">In the C-terminal section; belongs to the peptidase M41 family.</text>
</comment>
<evidence type="ECO:0000256" key="16">
    <source>
        <dbReference type="SAM" id="Coils"/>
    </source>
</evidence>
<dbReference type="CDD" id="cd19501">
    <property type="entry name" value="RecA-like_FtsH"/>
    <property type="match status" value="1"/>
</dbReference>
<dbReference type="SUPFAM" id="SSF52540">
    <property type="entry name" value="P-loop containing nucleoside triphosphate hydrolases"/>
    <property type="match status" value="1"/>
</dbReference>
<feature type="coiled-coil region" evidence="16">
    <location>
        <begin position="66"/>
        <end position="102"/>
    </location>
</feature>
<evidence type="ECO:0000256" key="14">
    <source>
        <dbReference type="ARBA" id="ARBA00023049"/>
    </source>
</evidence>
<keyword evidence="6 18" id="KW-0812">Transmembrane</keyword>
<evidence type="ECO:0000313" key="20">
    <source>
        <dbReference type="EMBL" id="CBY20891.1"/>
    </source>
</evidence>
<comment type="subcellular location">
    <subcellularLocation>
        <location evidence="2">Membrane</location>
        <topology evidence="2">Multi-pass membrane protein</topology>
    </subcellularLocation>
</comment>